<dbReference type="AlphaFoldDB" id="N1ZVY9"/>
<gene>
    <name evidence="2" type="ORF">C823_06192</name>
</gene>
<name>N1ZVY9_9FIRM</name>
<dbReference type="Pfam" id="PF13546">
    <property type="entry name" value="DDE_5"/>
    <property type="match status" value="1"/>
</dbReference>
<evidence type="ECO:0000259" key="1">
    <source>
        <dbReference type="Pfam" id="PF13546"/>
    </source>
</evidence>
<dbReference type="eggNOG" id="COG3385">
    <property type="taxonomic scope" value="Bacteria"/>
</dbReference>
<feature type="domain" description="Transposase IS701-like DDE" evidence="1">
    <location>
        <begin position="58"/>
        <end position="228"/>
    </location>
</feature>
<keyword evidence="3" id="KW-1185">Reference proteome</keyword>
<reference evidence="2 3" key="1">
    <citation type="journal article" date="2014" name="Genome Announc.">
        <title>Draft genome sequences of the altered schaedler flora, a defined bacterial community from gnotobiotic mice.</title>
        <authorList>
            <person name="Wannemuehler M.J."/>
            <person name="Overstreet A.M."/>
            <person name="Ward D.V."/>
            <person name="Phillips G.J."/>
        </authorList>
    </citation>
    <scope>NUCLEOTIDE SEQUENCE [LARGE SCALE GENOMIC DNA]</scope>
    <source>
        <strain evidence="2 3">ASF492</strain>
    </source>
</reference>
<protein>
    <recommendedName>
        <fullName evidence="1">Transposase IS701-like DDE domain-containing protein</fullName>
    </recommendedName>
</protein>
<dbReference type="InterPro" id="IPR038721">
    <property type="entry name" value="IS701-like_DDE_dom"/>
</dbReference>
<evidence type="ECO:0000313" key="2">
    <source>
        <dbReference type="EMBL" id="EMZ16474.1"/>
    </source>
</evidence>
<dbReference type="EMBL" id="AQFT01000232">
    <property type="protein sequence ID" value="EMZ16474.1"/>
    <property type="molecule type" value="Genomic_DNA"/>
</dbReference>
<proteinExistence type="predicted"/>
<comment type="caution">
    <text evidence="2">The sequence shown here is derived from an EMBL/GenBank/DDBJ whole genome shotgun (WGS) entry which is preliminary data.</text>
</comment>
<organism evidence="2 3">
    <name type="scientific">Eubacterium plexicaudatum ASF492</name>
    <dbReference type="NCBI Taxonomy" id="1235802"/>
    <lineage>
        <taxon>Bacteria</taxon>
        <taxon>Bacillati</taxon>
        <taxon>Bacillota</taxon>
        <taxon>Clostridia</taxon>
        <taxon>Eubacteriales</taxon>
        <taxon>Eubacteriaceae</taxon>
        <taxon>Eubacterium</taxon>
    </lineage>
</organism>
<dbReference type="HOGENOM" id="CLU_056343_1_0_9"/>
<dbReference type="STRING" id="1235802.C823_06192"/>
<dbReference type="PATRIC" id="fig|1235802.3.peg.6551"/>
<dbReference type="Proteomes" id="UP000012589">
    <property type="component" value="Unassembled WGS sequence"/>
</dbReference>
<accession>N1ZVY9</accession>
<evidence type="ECO:0000313" key="3">
    <source>
        <dbReference type="Proteomes" id="UP000012589"/>
    </source>
</evidence>
<sequence>MLSILAMESADSIRSLYRHFLSRITKKSLNAFYYACSYAKADYSRFMNVTAGLSLKLIPEKLQSQPVFLCIDDTMVPKFGKKFEDISKLFDHAAHNGSNYLNGHCFVSVMVCVPVWNKGRIHYLSVPLGYRMWQKKESKLELAASMIRQVMPEFSGRKNVIILCDSWYVKKNLVSIIDEYENLDIIGNARSDSVIYDLPPQRTGKRGRPASHGKRLSIHDDFTLSDEKIGDYYMAARHVLTNIFGRRTVLAYVTSADKKNGSRRLFFSTVFPEQLQIFCAWQEKSPLNQTGSGRMPFIPLMLYAFRWPIEVSYYEQKTFWSLCSYMVRSRKGIEMLVNLINISYCAMKLLPYQDKAFYKYQTESVQEFRFALSEQIRQQVFYAIFVEKVETSIKSNALINALKRPVQKQGHHL</sequence>